<keyword evidence="2" id="KW-1003">Cell membrane</keyword>
<sequence length="324" mass="36951">MFKDKVIYSVVVPLYNEELVIFESYKRLKEVMDSTGEEYEIVFVNDGSKDGTKTKVQLICKKDFRIKLVNFSRNFGHQAAITAGMNIAMGEAIVVIDSDLQDPPEVILKMIEKWKEGYEVVYGKRVKREGETFFKKFTASIYYKLLKSMTSVDIPTDVGDFRLIDKKVCDALSSLPEKNRYVRGLVSWVGFKQTYVEFVRQKRLAGETKYPLSKMVKLALDGITSLSYRPLSLINYVGVFLLIASLLSAIIIIIKNIANKVDILSMGLVLSINSFMISLFFISMGIMGQYIGRIFDEVKDRPIYIVDNIVSYEKIDSNNLDMKS</sequence>
<dbReference type="Gene3D" id="3.90.550.10">
    <property type="entry name" value="Spore Coat Polysaccharide Biosynthesis Protein SpsA, Chain A"/>
    <property type="match status" value="1"/>
</dbReference>
<dbReference type="SUPFAM" id="SSF53448">
    <property type="entry name" value="Nucleotide-diphospho-sugar transferases"/>
    <property type="match status" value="1"/>
</dbReference>
<dbReference type="GO" id="GO:0005886">
    <property type="term" value="C:plasma membrane"/>
    <property type="evidence" value="ECO:0007669"/>
    <property type="project" value="UniProtKB-SubCell"/>
</dbReference>
<dbReference type="OrthoDB" id="9807778at2"/>
<evidence type="ECO:0000313" key="12">
    <source>
        <dbReference type="Proteomes" id="UP000184604"/>
    </source>
</evidence>
<feature type="transmembrane region" description="Helical" evidence="9">
    <location>
        <begin position="233"/>
        <end position="254"/>
    </location>
</feature>
<protein>
    <submittedName>
        <fullName evidence="11">Glycosyltransferase</fullName>
    </submittedName>
</protein>
<dbReference type="PANTHER" id="PTHR48090:SF1">
    <property type="entry name" value="PROPHAGE BACTOPRENOL GLUCOSYL TRANSFERASE HOMOLOG"/>
    <property type="match status" value="1"/>
</dbReference>
<dbReference type="EMBL" id="CP018335">
    <property type="protein sequence ID" value="APM38730.1"/>
    <property type="molecule type" value="Genomic_DNA"/>
</dbReference>
<keyword evidence="6 9" id="KW-1133">Transmembrane helix</keyword>
<dbReference type="GO" id="GO:0016757">
    <property type="term" value="F:glycosyltransferase activity"/>
    <property type="evidence" value="ECO:0007669"/>
    <property type="project" value="UniProtKB-KW"/>
</dbReference>
<dbReference type="PANTHER" id="PTHR48090">
    <property type="entry name" value="UNDECAPRENYL-PHOSPHATE 4-DEOXY-4-FORMAMIDO-L-ARABINOSE TRANSFERASE-RELATED"/>
    <property type="match status" value="1"/>
</dbReference>
<evidence type="ECO:0000256" key="5">
    <source>
        <dbReference type="ARBA" id="ARBA00022692"/>
    </source>
</evidence>
<keyword evidence="3" id="KW-0328">Glycosyltransferase</keyword>
<comment type="similarity">
    <text evidence="8">Belongs to the glycosyltransferase 2 family. GtrB subfamily.</text>
</comment>
<proteinExistence type="inferred from homology"/>
<name>A0A1L5F7C4_CLOKL</name>
<keyword evidence="4 11" id="KW-0808">Transferase</keyword>
<evidence type="ECO:0000256" key="9">
    <source>
        <dbReference type="SAM" id="Phobius"/>
    </source>
</evidence>
<evidence type="ECO:0000256" key="4">
    <source>
        <dbReference type="ARBA" id="ARBA00022679"/>
    </source>
</evidence>
<accession>A0A1L5F7C4</accession>
<keyword evidence="5 9" id="KW-0812">Transmembrane</keyword>
<evidence type="ECO:0000259" key="10">
    <source>
        <dbReference type="Pfam" id="PF00535"/>
    </source>
</evidence>
<evidence type="ECO:0000256" key="8">
    <source>
        <dbReference type="ARBA" id="ARBA00038152"/>
    </source>
</evidence>
<evidence type="ECO:0000313" key="11">
    <source>
        <dbReference type="EMBL" id="APM38730.1"/>
    </source>
</evidence>
<dbReference type="InterPro" id="IPR050256">
    <property type="entry name" value="Glycosyltransferase_2"/>
</dbReference>
<gene>
    <name evidence="11" type="ORF">BS101_08200</name>
</gene>
<dbReference type="CDD" id="cd04187">
    <property type="entry name" value="DPM1_like_bac"/>
    <property type="match status" value="1"/>
</dbReference>
<reference evidence="11 12" key="1">
    <citation type="submission" date="2016-12" db="EMBL/GenBank/DDBJ databases">
        <title>Complete genome sequence of Clostridium kluyveri JZZ isolated from the pit mud of a Chinese flavor liquor-making factory.</title>
        <authorList>
            <person name="Wang Y."/>
        </authorList>
    </citation>
    <scope>NUCLEOTIDE SEQUENCE [LARGE SCALE GENOMIC DNA]</scope>
    <source>
        <strain evidence="11 12">JZZ</strain>
    </source>
</reference>
<dbReference type="InterPro" id="IPR001173">
    <property type="entry name" value="Glyco_trans_2-like"/>
</dbReference>
<dbReference type="AlphaFoldDB" id="A0A1L5F7C4"/>
<evidence type="ECO:0000256" key="6">
    <source>
        <dbReference type="ARBA" id="ARBA00022989"/>
    </source>
</evidence>
<dbReference type="InterPro" id="IPR029044">
    <property type="entry name" value="Nucleotide-diphossugar_trans"/>
</dbReference>
<evidence type="ECO:0000256" key="7">
    <source>
        <dbReference type="ARBA" id="ARBA00023136"/>
    </source>
</evidence>
<evidence type="ECO:0000256" key="3">
    <source>
        <dbReference type="ARBA" id="ARBA00022676"/>
    </source>
</evidence>
<dbReference type="RefSeq" id="WP_073538387.1">
    <property type="nucleotide sequence ID" value="NZ_CP018335.1"/>
</dbReference>
<organism evidence="11 12">
    <name type="scientific">Clostridium kluyveri</name>
    <dbReference type="NCBI Taxonomy" id="1534"/>
    <lineage>
        <taxon>Bacteria</taxon>
        <taxon>Bacillati</taxon>
        <taxon>Bacillota</taxon>
        <taxon>Clostridia</taxon>
        <taxon>Eubacteriales</taxon>
        <taxon>Clostridiaceae</taxon>
        <taxon>Clostridium</taxon>
    </lineage>
</organism>
<evidence type="ECO:0000256" key="2">
    <source>
        <dbReference type="ARBA" id="ARBA00022475"/>
    </source>
</evidence>
<comment type="subcellular location">
    <subcellularLocation>
        <location evidence="1">Cell membrane</location>
        <topology evidence="1">Multi-pass membrane protein</topology>
    </subcellularLocation>
</comment>
<dbReference type="Pfam" id="PF00535">
    <property type="entry name" value="Glycos_transf_2"/>
    <property type="match status" value="1"/>
</dbReference>
<evidence type="ECO:0000256" key="1">
    <source>
        <dbReference type="ARBA" id="ARBA00004651"/>
    </source>
</evidence>
<keyword evidence="7 9" id="KW-0472">Membrane</keyword>
<dbReference type="FunFam" id="3.90.550.10:FF:000079">
    <property type="entry name" value="Probable glycosyl transferase"/>
    <property type="match status" value="1"/>
</dbReference>
<feature type="transmembrane region" description="Helical" evidence="9">
    <location>
        <begin position="266"/>
        <end position="291"/>
    </location>
</feature>
<dbReference type="Proteomes" id="UP000184604">
    <property type="component" value="Chromosome"/>
</dbReference>
<feature type="domain" description="Glycosyltransferase 2-like" evidence="10">
    <location>
        <begin position="9"/>
        <end position="171"/>
    </location>
</feature>